<feature type="non-terminal residue" evidence="2">
    <location>
        <position position="91"/>
    </location>
</feature>
<dbReference type="Gene3D" id="3.40.50.720">
    <property type="entry name" value="NAD(P)-binding Rossmann-like Domain"/>
    <property type="match status" value="1"/>
</dbReference>
<name>X1EAX3_9ZZZZ</name>
<feature type="domain" description="3-hydroxyacyl-CoA dehydrogenase NAD binding" evidence="1">
    <location>
        <begin position="9"/>
        <end position="72"/>
    </location>
</feature>
<dbReference type="InterPro" id="IPR006176">
    <property type="entry name" value="3-OHacyl-CoA_DH_NAD-bd"/>
</dbReference>
<comment type="caution">
    <text evidence="2">The sequence shown here is derived from an EMBL/GenBank/DDBJ whole genome shotgun (WGS) entry which is preliminary data.</text>
</comment>
<accession>X1EAX3</accession>
<gene>
    <name evidence="2" type="ORF">S03H2_03400</name>
</gene>
<dbReference type="GO" id="GO:0006631">
    <property type="term" value="P:fatty acid metabolic process"/>
    <property type="evidence" value="ECO:0007669"/>
    <property type="project" value="InterPro"/>
</dbReference>
<dbReference type="EMBL" id="BARU01001254">
    <property type="protein sequence ID" value="GAH30431.1"/>
    <property type="molecule type" value="Genomic_DNA"/>
</dbReference>
<protein>
    <recommendedName>
        <fullName evidence="1">3-hydroxyacyl-CoA dehydrogenase NAD binding domain-containing protein</fullName>
    </recommendedName>
</protein>
<organism evidence="2">
    <name type="scientific">marine sediment metagenome</name>
    <dbReference type="NCBI Taxonomy" id="412755"/>
    <lineage>
        <taxon>unclassified sequences</taxon>
        <taxon>metagenomes</taxon>
        <taxon>ecological metagenomes</taxon>
    </lineage>
</organism>
<evidence type="ECO:0000259" key="1">
    <source>
        <dbReference type="Pfam" id="PF02737"/>
    </source>
</evidence>
<dbReference type="PANTHER" id="PTHR48075:SF5">
    <property type="entry name" value="3-HYDROXYBUTYRYL-COA DEHYDROGENASE"/>
    <property type="match status" value="1"/>
</dbReference>
<dbReference type="AlphaFoldDB" id="X1EAX3"/>
<dbReference type="Pfam" id="PF02737">
    <property type="entry name" value="3HCDH_N"/>
    <property type="match status" value="1"/>
</dbReference>
<reference evidence="2" key="1">
    <citation type="journal article" date="2014" name="Front. Microbiol.">
        <title>High frequency of phylogenetically diverse reductive dehalogenase-homologous genes in deep subseafloor sedimentary metagenomes.</title>
        <authorList>
            <person name="Kawai M."/>
            <person name="Futagami T."/>
            <person name="Toyoda A."/>
            <person name="Takaki Y."/>
            <person name="Nishi S."/>
            <person name="Hori S."/>
            <person name="Arai W."/>
            <person name="Tsubouchi T."/>
            <person name="Morono Y."/>
            <person name="Uchiyama I."/>
            <person name="Ito T."/>
            <person name="Fujiyama A."/>
            <person name="Inagaki F."/>
            <person name="Takami H."/>
        </authorList>
    </citation>
    <scope>NUCLEOTIDE SEQUENCE</scope>
    <source>
        <strain evidence="2">Expedition CK06-06</strain>
    </source>
</reference>
<dbReference type="SUPFAM" id="SSF51735">
    <property type="entry name" value="NAD(P)-binding Rossmann-fold domains"/>
    <property type="match status" value="1"/>
</dbReference>
<sequence>MQLEDIRNISVIGAGIMGHGIGLTYALGGYRVVLNDTREEILSNAISHIRNDLKTFAENSVISQDMIEETLSLYLRILHDGFGNKISILHC</sequence>
<proteinExistence type="predicted"/>
<dbReference type="InterPro" id="IPR036291">
    <property type="entry name" value="NAD(P)-bd_dom_sf"/>
</dbReference>
<dbReference type="GO" id="GO:0016491">
    <property type="term" value="F:oxidoreductase activity"/>
    <property type="evidence" value="ECO:0007669"/>
    <property type="project" value="TreeGrafter"/>
</dbReference>
<dbReference type="PANTHER" id="PTHR48075">
    <property type="entry name" value="3-HYDROXYACYL-COA DEHYDROGENASE FAMILY PROTEIN"/>
    <property type="match status" value="1"/>
</dbReference>
<dbReference type="GO" id="GO:0070403">
    <property type="term" value="F:NAD+ binding"/>
    <property type="evidence" value="ECO:0007669"/>
    <property type="project" value="InterPro"/>
</dbReference>
<evidence type="ECO:0000313" key="2">
    <source>
        <dbReference type="EMBL" id="GAH30431.1"/>
    </source>
</evidence>